<evidence type="ECO:0000256" key="4">
    <source>
        <dbReference type="ARBA" id="ARBA00022692"/>
    </source>
</evidence>
<name>A0A6S6SUC0_9GAMM</name>
<feature type="region of interest" description="Disordered" evidence="10">
    <location>
        <begin position="53"/>
        <end position="87"/>
    </location>
</feature>
<dbReference type="PANTHER" id="PTHR38685">
    <property type="entry name" value="CELL DIVISION PROTEIN ZIPA"/>
    <property type="match status" value="1"/>
</dbReference>
<keyword evidence="7 8" id="KW-0131">Cell cycle</keyword>
<evidence type="ECO:0000256" key="7">
    <source>
        <dbReference type="ARBA" id="ARBA00023306"/>
    </source>
</evidence>
<evidence type="ECO:0000256" key="5">
    <source>
        <dbReference type="ARBA" id="ARBA00022989"/>
    </source>
</evidence>
<evidence type="ECO:0000256" key="2">
    <source>
        <dbReference type="ARBA" id="ARBA00022519"/>
    </source>
</evidence>
<dbReference type="InterPro" id="IPR007449">
    <property type="entry name" value="ZipA_FtsZ-bd_C"/>
</dbReference>
<protein>
    <recommendedName>
        <fullName evidence="8">Cell division protein ZipA</fullName>
    </recommendedName>
</protein>
<evidence type="ECO:0000256" key="3">
    <source>
        <dbReference type="ARBA" id="ARBA00022618"/>
    </source>
</evidence>
<feature type="transmembrane region" description="Helical" evidence="11">
    <location>
        <begin position="6"/>
        <end position="23"/>
    </location>
</feature>
<reference evidence="13" key="1">
    <citation type="submission" date="2020-01" db="EMBL/GenBank/DDBJ databases">
        <authorList>
            <person name="Meier V. D."/>
            <person name="Meier V D."/>
        </authorList>
    </citation>
    <scope>NUCLEOTIDE SEQUENCE</scope>
    <source>
        <strain evidence="13">HLG_WM_MAG_09</strain>
    </source>
</reference>
<dbReference type="SMART" id="SM00771">
    <property type="entry name" value="ZipA_C"/>
    <property type="match status" value="1"/>
</dbReference>
<dbReference type="InterPro" id="IPR036765">
    <property type="entry name" value="ZipA_FtsZ-bd_C_sf"/>
</dbReference>
<proteinExistence type="inferred from homology"/>
<dbReference type="GO" id="GO:0032153">
    <property type="term" value="C:cell division site"/>
    <property type="evidence" value="ECO:0007669"/>
    <property type="project" value="TreeGrafter"/>
</dbReference>
<dbReference type="SUPFAM" id="SSF64383">
    <property type="entry name" value="Cell-division protein ZipA, C-terminal domain"/>
    <property type="match status" value="1"/>
</dbReference>
<dbReference type="AlphaFoldDB" id="A0A6S6SUC0"/>
<keyword evidence="3 8" id="KW-0132">Cell division</keyword>
<dbReference type="PANTHER" id="PTHR38685:SF1">
    <property type="entry name" value="CELL DIVISION PROTEIN ZIPA"/>
    <property type="match status" value="1"/>
</dbReference>
<dbReference type="InterPro" id="IPR011919">
    <property type="entry name" value="Cell_div_ZipA"/>
</dbReference>
<comment type="function">
    <text evidence="8">Essential cell division protein that stabilizes the FtsZ protofilaments by cross-linking them and that serves as a cytoplasmic membrane anchor for the Z ring. Also required for the recruitment to the septal ring of downstream cell division proteins.</text>
</comment>
<feature type="domain" description="ZipA C-terminal FtsZ-binding" evidence="12">
    <location>
        <begin position="90"/>
        <end position="221"/>
    </location>
</feature>
<keyword evidence="2 9" id="KW-0997">Cell inner membrane</keyword>
<accession>A0A6S6SUC0</accession>
<gene>
    <name evidence="13" type="ORF">HELGO_WM35374</name>
</gene>
<evidence type="ECO:0000256" key="6">
    <source>
        <dbReference type="ARBA" id="ARBA00023136"/>
    </source>
</evidence>
<evidence type="ECO:0000256" key="9">
    <source>
        <dbReference type="RuleBase" id="RU003613"/>
    </source>
</evidence>
<evidence type="ECO:0000256" key="8">
    <source>
        <dbReference type="RuleBase" id="RU003612"/>
    </source>
</evidence>
<dbReference type="Gene3D" id="3.30.1400.10">
    <property type="entry name" value="ZipA, C-terminal FtsZ-binding domain"/>
    <property type="match status" value="1"/>
</dbReference>
<organism evidence="13">
    <name type="scientific">uncultured Thiotrichaceae bacterium</name>
    <dbReference type="NCBI Taxonomy" id="298394"/>
    <lineage>
        <taxon>Bacteria</taxon>
        <taxon>Pseudomonadati</taxon>
        <taxon>Pseudomonadota</taxon>
        <taxon>Gammaproteobacteria</taxon>
        <taxon>Thiotrichales</taxon>
        <taxon>Thiotrichaceae</taxon>
        <taxon>environmental samples</taxon>
    </lineage>
</organism>
<keyword evidence="6 9" id="KW-0472">Membrane</keyword>
<dbReference type="EMBL" id="CACVAT010000224">
    <property type="protein sequence ID" value="CAA6814160.1"/>
    <property type="molecule type" value="Genomic_DNA"/>
</dbReference>
<evidence type="ECO:0000259" key="12">
    <source>
        <dbReference type="SMART" id="SM00771"/>
    </source>
</evidence>
<comment type="similarity">
    <text evidence="8">Belongs to the ZipA family.</text>
</comment>
<dbReference type="GO" id="GO:0000917">
    <property type="term" value="P:division septum assembly"/>
    <property type="evidence" value="ECO:0007669"/>
    <property type="project" value="TreeGrafter"/>
</dbReference>
<sequence length="221" mass="23976">METISLIIMALGLVALGAIYFISRASKKDLPTDKKLPPINTLMDQNGEEATSIMEDQPARDGKGPSSNAQDLSDVVDKKSAAKKKSNQDLPPQLIMFVASETDEGFQGPDVIDALENSGLTFGEMDVYHRMVLSESGESSLFNVANGVKPWTLIPEQLIEGVSTPGLSMVLNLPSPIDDGEALHDFMRTAERLTSHLGGVLKNQNQEPITADQRRAYFAMA</sequence>
<comment type="subcellular location">
    <subcellularLocation>
        <location evidence="9">Cell inner membrane</location>
        <topology evidence="9">Single-pass type I membrane protein</topology>
    </subcellularLocation>
</comment>
<dbReference type="GO" id="GO:0005886">
    <property type="term" value="C:plasma membrane"/>
    <property type="evidence" value="ECO:0007669"/>
    <property type="project" value="UniProtKB-SubCell"/>
</dbReference>
<keyword evidence="1 9" id="KW-1003">Cell membrane</keyword>
<evidence type="ECO:0000256" key="11">
    <source>
        <dbReference type="SAM" id="Phobius"/>
    </source>
</evidence>
<keyword evidence="4 9" id="KW-0812">Transmembrane</keyword>
<evidence type="ECO:0000256" key="1">
    <source>
        <dbReference type="ARBA" id="ARBA00022475"/>
    </source>
</evidence>
<evidence type="ECO:0000313" key="13">
    <source>
        <dbReference type="EMBL" id="CAA6814160.1"/>
    </source>
</evidence>
<dbReference type="Pfam" id="PF04354">
    <property type="entry name" value="ZipA_C"/>
    <property type="match status" value="1"/>
</dbReference>
<evidence type="ECO:0000256" key="10">
    <source>
        <dbReference type="SAM" id="MobiDB-lite"/>
    </source>
</evidence>
<keyword evidence="5 11" id="KW-1133">Transmembrane helix</keyword>